<dbReference type="PANTHER" id="PTHR10836:SF76">
    <property type="entry name" value="GLYCERALDEHYDE-3-PHOSPHATE DEHYDROGENASE-RELATED"/>
    <property type="match status" value="1"/>
</dbReference>
<comment type="caution">
    <text evidence="3">The sequence shown here is derived from an EMBL/GenBank/DDBJ whole genome shotgun (WGS) entry which is preliminary data.</text>
</comment>
<evidence type="ECO:0000256" key="2">
    <source>
        <dbReference type="ARBA" id="ARBA00023002"/>
    </source>
</evidence>
<keyword evidence="2" id="KW-0560">Oxidoreductase</keyword>
<sequence length="233" mass="25521">MLNREQGRISSGGARGCQYPANWHADNFNARKSLVAMNRRHLPASAERVPICSSGVYRARCVKCTQNAKYSANLNDVDEHRSGPAVGQRERNNHSQLRTHCNQTSIHLTPSVQLQRGAREAEAHIEGGCKKVVISTTTPMYVTCVNHKQHNGSDPLVSNGPCTTSCLAPLAKAINDNFGARRLQFIATPATEPQLGIYGTGLASRQRIRQQAVLDASWRLSAATCGLHDWNPK</sequence>
<gene>
    <name evidence="3" type="ORF">PHYPSEUDO_004956</name>
</gene>
<dbReference type="InterPro" id="IPR020831">
    <property type="entry name" value="GlycerAld/Erythrose_P_DH"/>
</dbReference>
<protein>
    <submittedName>
        <fullName evidence="3">Uncharacterized protein</fullName>
    </submittedName>
</protein>
<dbReference type="EMBL" id="JAGDFM010000021">
    <property type="protein sequence ID" value="KAG7391421.1"/>
    <property type="molecule type" value="Genomic_DNA"/>
</dbReference>
<evidence type="ECO:0000313" key="3">
    <source>
        <dbReference type="EMBL" id="KAG7391421.1"/>
    </source>
</evidence>
<dbReference type="GO" id="GO:0005829">
    <property type="term" value="C:cytosol"/>
    <property type="evidence" value="ECO:0007669"/>
    <property type="project" value="TreeGrafter"/>
</dbReference>
<dbReference type="Proteomes" id="UP000694044">
    <property type="component" value="Unassembled WGS sequence"/>
</dbReference>
<name>A0A8T1WDZ4_9STRA</name>
<dbReference type="GO" id="GO:0004365">
    <property type="term" value="F:glyceraldehyde-3-phosphate dehydrogenase (NAD+) (phosphorylating) activity"/>
    <property type="evidence" value="ECO:0007669"/>
    <property type="project" value="TreeGrafter"/>
</dbReference>
<evidence type="ECO:0000313" key="4">
    <source>
        <dbReference type="Proteomes" id="UP000694044"/>
    </source>
</evidence>
<comment type="similarity">
    <text evidence="1">Belongs to the glyceraldehyde-3-phosphate dehydrogenase family.</text>
</comment>
<keyword evidence="4" id="KW-1185">Reference proteome</keyword>
<accession>A0A8T1WDZ4</accession>
<dbReference type="PANTHER" id="PTHR10836">
    <property type="entry name" value="GLYCERALDEHYDE 3-PHOSPHATE DEHYDROGENASE"/>
    <property type="match status" value="1"/>
</dbReference>
<dbReference type="GO" id="GO:0006096">
    <property type="term" value="P:glycolytic process"/>
    <property type="evidence" value="ECO:0007669"/>
    <property type="project" value="TreeGrafter"/>
</dbReference>
<reference evidence="3" key="1">
    <citation type="submission" date="2021-02" db="EMBL/GenBank/DDBJ databases">
        <authorList>
            <person name="Palmer J.M."/>
        </authorList>
    </citation>
    <scope>NUCLEOTIDE SEQUENCE</scope>
    <source>
        <strain evidence="3">SCRP734</strain>
    </source>
</reference>
<proteinExistence type="inferred from homology"/>
<evidence type="ECO:0000256" key="1">
    <source>
        <dbReference type="ARBA" id="ARBA00007406"/>
    </source>
</evidence>
<dbReference type="OrthoDB" id="1708010at2759"/>
<organism evidence="3 4">
    <name type="scientific">Phytophthora pseudosyringae</name>
    <dbReference type="NCBI Taxonomy" id="221518"/>
    <lineage>
        <taxon>Eukaryota</taxon>
        <taxon>Sar</taxon>
        <taxon>Stramenopiles</taxon>
        <taxon>Oomycota</taxon>
        <taxon>Peronosporomycetes</taxon>
        <taxon>Peronosporales</taxon>
        <taxon>Peronosporaceae</taxon>
        <taxon>Phytophthora</taxon>
    </lineage>
</organism>
<dbReference type="AlphaFoldDB" id="A0A8T1WDZ4"/>